<dbReference type="InterPro" id="IPR032580">
    <property type="entry name" value="SatD"/>
</dbReference>
<proteinExistence type="predicted"/>
<dbReference type="RefSeq" id="WP_308348761.1">
    <property type="nucleotide sequence ID" value="NZ_CP129971.1"/>
</dbReference>
<accession>A0AA51N9W3</accession>
<protein>
    <submittedName>
        <fullName evidence="1">SatD family protein</fullName>
    </submittedName>
</protein>
<evidence type="ECO:0000313" key="1">
    <source>
        <dbReference type="EMBL" id="WMN11482.1"/>
    </source>
</evidence>
<name>A0AA51N9W3_9BACT</name>
<evidence type="ECO:0000313" key="2">
    <source>
        <dbReference type="Proteomes" id="UP001230496"/>
    </source>
</evidence>
<dbReference type="AlphaFoldDB" id="A0AA51N9W3"/>
<organism evidence="1 2">
    <name type="scientific">Marivirga salinarum</name>
    <dbReference type="NCBI Taxonomy" id="3059078"/>
    <lineage>
        <taxon>Bacteria</taxon>
        <taxon>Pseudomonadati</taxon>
        <taxon>Bacteroidota</taxon>
        <taxon>Cytophagia</taxon>
        <taxon>Cytophagales</taxon>
        <taxon>Marivirgaceae</taxon>
        <taxon>Marivirga</taxon>
    </lineage>
</organism>
<gene>
    <name evidence="1" type="ORF">QYS49_38515</name>
</gene>
<dbReference type="EMBL" id="CP129971">
    <property type="protein sequence ID" value="WMN11482.1"/>
    <property type="molecule type" value="Genomic_DNA"/>
</dbReference>
<dbReference type="Pfam" id="PF16264">
    <property type="entry name" value="SatD"/>
    <property type="match status" value="1"/>
</dbReference>
<sequence length="199" mass="22321">MIAVITGDIINSTENASINWLKELKSVLDQYGSSPEKWEIYRGDSFQLKLPVEKAITAAFHIKSTIKQIKNKDVRIGIGVGKEDYISEKISESNGIAYQNSGLSFESLKKNTLSIKSNDASWDEPLNIMLELVLFIADKWTTSQAEAIKASIENPNKNQNQLAELLQKTQSTISASLDRSGYDSLKKIVDYYKKQTQLL</sequence>
<keyword evidence="2" id="KW-1185">Reference proteome</keyword>
<reference evidence="1 2" key="1">
    <citation type="submission" date="2023-08" db="EMBL/GenBank/DDBJ databases">
        <title>Comparative genomics and taxonomic characterization of three novel marine species of genus Marivirga.</title>
        <authorList>
            <person name="Muhammad N."/>
            <person name="Kim S.-G."/>
        </authorList>
    </citation>
    <scope>NUCLEOTIDE SEQUENCE [LARGE SCALE GENOMIC DNA]</scope>
    <source>
        <strain evidence="1 2">BDSF4-3</strain>
    </source>
</reference>
<dbReference type="KEGG" id="msaa:QYS49_38515"/>
<dbReference type="Proteomes" id="UP001230496">
    <property type="component" value="Chromosome"/>
</dbReference>